<dbReference type="SUPFAM" id="SSF49464">
    <property type="entry name" value="Carboxypeptidase regulatory domain-like"/>
    <property type="match status" value="1"/>
</dbReference>
<comment type="caution">
    <text evidence="9">The sequence shown here is derived from an EMBL/GenBank/DDBJ whole genome shotgun (WGS) entry which is preliminary data.</text>
</comment>
<keyword evidence="6 7" id="KW-0998">Cell outer membrane</keyword>
<dbReference type="InterPro" id="IPR037066">
    <property type="entry name" value="Plug_dom_sf"/>
</dbReference>
<dbReference type="Pfam" id="PF07715">
    <property type="entry name" value="Plug"/>
    <property type="match status" value="1"/>
</dbReference>
<dbReference type="Pfam" id="PF13715">
    <property type="entry name" value="CarbopepD_reg_2"/>
    <property type="match status" value="1"/>
</dbReference>
<evidence type="ECO:0000313" key="9">
    <source>
        <dbReference type="EMBL" id="NMH89696.1"/>
    </source>
</evidence>
<evidence type="ECO:0000259" key="8">
    <source>
        <dbReference type="Pfam" id="PF07715"/>
    </source>
</evidence>
<gene>
    <name evidence="9" type="ORF">HHX25_19470</name>
</gene>
<name>A0ABX1S1I8_9FLAO</name>
<evidence type="ECO:0000256" key="1">
    <source>
        <dbReference type="ARBA" id="ARBA00004571"/>
    </source>
</evidence>
<protein>
    <submittedName>
        <fullName evidence="9">SusC/RagA family TonB-linked outer membrane protein</fullName>
    </submittedName>
</protein>
<sequence length="1096" mass="122375">MIRTFIFLFCTALFSLTPKHVLSQNDKIVISENKMISIDEIFKIIKSQTDFSFVYHEDLFKGFPKIKLTKGTIRLNKLLKQSLSASSVNVIFTTNNTILIKERNLQEQYQVSGTVTDQLGFPLPGVTVSIKGTNKGTATNFEGNYTITIPDPANVLVFSSLGFEIKEITVGNQVTINIRLKESISALDEVTINAGYYNTSERERTGNISKIDAKIIEKQPVNNPLAAMQGHLPGVNISQKSGVNGGNYRIRIRGSNFFGFANGLIDPNTEINNPLYIIDGVPYNSNALSLRSMNSNVFTNAGTSPLNTINPADIKSIEVLKDADATAIYGSRGANGVILITTKKGRVGKTQIKVNVSTGIGEVTRLPNLMNTQQYMVMRLEALANEGYTLETFPDAFKSRYPDLYVWDRNRYTNWHEVLIGGSAFRQNMQVSFSGGSEHTQFLLSGSHSNAGNVFPGEFKYKNSSVLLNISHKSQNECFKLDFSSNYGADSNDLPSNVNQFMTRASTLAPNAPAIYDNRGNLNWENSTFLNPFAALEAEYNATSYSLIASTSLSYRPIKSLEFKTSLGYTRNVLEDYRTSPVASKDPATIGGQNSSESSIITSTGNNNSWSIEPQINWGHKWKNNRLEILIGATFQQNTRQQIQESASNFPSDALLHNLTSGLERKILLDQESEYRYQAVFGRINFNLKDKYILNLTGRRDGSSRFGPGKRFGNFGAVGVAWIFSDEKVFKDSHILTLGKLRASYGLTGSDNSPDYAFYDTYVVSPETSYNGSALRPTRLFNSNRAWESNKKLEIGLELGLFNNRISISSAWYRNRSSNQLIDVPLPTTTGFSSINTNFDAVVQNSGVEFDLRATSIQKDAFSWRTTFNISANRNKLVSFPGLEDTSFANRLVVGEPLTINKRYNLLGVDPESGLWQYEDYNNDGEINNDDSYLIVDWSPKYTGGLGNIFTYRNLQLDVFFQFVKQKGRPYFNSGILNLGGINQNMPVSILNRWQQPGDQSPIQRYYVFDQEADRAAGRYASSNASVTDASFIRLRNVSLAYRVPKDVVKELDLNIYIQGQNLFLITKYDDVDPEIQSSAVLPPLRQLTLGLNITF</sequence>
<keyword evidence="2 7" id="KW-0813">Transport</keyword>
<dbReference type="SUPFAM" id="SSF56935">
    <property type="entry name" value="Porins"/>
    <property type="match status" value="1"/>
</dbReference>
<dbReference type="InterPro" id="IPR039426">
    <property type="entry name" value="TonB-dep_rcpt-like"/>
</dbReference>
<evidence type="ECO:0000256" key="6">
    <source>
        <dbReference type="ARBA" id="ARBA00023237"/>
    </source>
</evidence>
<dbReference type="PROSITE" id="PS52016">
    <property type="entry name" value="TONB_DEPENDENT_REC_3"/>
    <property type="match status" value="1"/>
</dbReference>
<dbReference type="InterPro" id="IPR036942">
    <property type="entry name" value="Beta-barrel_TonB_sf"/>
</dbReference>
<keyword evidence="4 7" id="KW-0812">Transmembrane</keyword>
<dbReference type="RefSeq" id="WP_169676904.1">
    <property type="nucleotide sequence ID" value="NZ_JABBHF010000015.1"/>
</dbReference>
<evidence type="ECO:0000256" key="5">
    <source>
        <dbReference type="ARBA" id="ARBA00023136"/>
    </source>
</evidence>
<dbReference type="InterPro" id="IPR012910">
    <property type="entry name" value="Plug_dom"/>
</dbReference>
<dbReference type="NCBIfam" id="TIGR04057">
    <property type="entry name" value="SusC_RagA_signa"/>
    <property type="match status" value="1"/>
</dbReference>
<dbReference type="Gene3D" id="2.40.170.20">
    <property type="entry name" value="TonB-dependent receptor, beta-barrel domain"/>
    <property type="match status" value="1"/>
</dbReference>
<keyword evidence="5 7" id="KW-0472">Membrane</keyword>
<dbReference type="Gene3D" id="2.170.130.10">
    <property type="entry name" value="TonB-dependent receptor, plug domain"/>
    <property type="match status" value="1"/>
</dbReference>
<evidence type="ECO:0000256" key="3">
    <source>
        <dbReference type="ARBA" id="ARBA00022452"/>
    </source>
</evidence>
<keyword evidence="3 7" id="KW-1134">Transmembrane beta strand</keyword>
<keyword evidence="10" id="KW-1185">Reference proteome</keyword>
<evidence type="ECO:0000313" key="10">
    <source>
        <dbReference type="Proteomes" id="UP000746690"/>
    </source>
</evidence>
<dbReference type="Gene3D" id="2.60.40.1120">
    <property type="entry name" value="Carboxypeptidase-like, regulatory domain"/>
    <property type="match status" value="1"/>
</dbReference>
<accession>A0ABX1S1I8</accession>
<feature type="domain" description="TonB-dependent receptor plug" evidence="8">
    <location>
        <begin position="202"/>
        <end position="337"/>
    </location>
</feature>
<comment type="subcellular location">
    <subcellularLocation>
        <location evidence="1 7">Cell outer membrane</location>
        <topology evidence="1 7">Multi-pass membrane protein</topology>
    </subcellularLocation>
</comment>
<dbReference type="NCBIfam" id="TIGR04056">
    <property type="entry name" value="OMP_RagA_SusC"/>
    <property type="match status" value="1"/>
</dbReference>
<dbReference type="InterPro" id="IPR008969">
    <property type="entry name" value="CarboxyPept-like_regulatory"/>
</dbReference>
<dbReference type="EMBL" id="JABBHF010000015">
    <property type="protein sequence ID" value="NMH89696.1"/>
    <property type="molecule type" value="Genomic_DNA"/>
</dbReference>
<dbReference type="InterPro" id="IPR023997">
    <property type="entry name" value="TonB-dep_OMP_SusC/RagA_CS"/>
</dbReference>
<comment type="similarity">
    <text evidence="7">Belongs to the TonB-dependent receptor family.</text>
</comment>
<evidence type="ECO:0000256" key="7">
    <source>
        <dbReference type="PROSITE-ProRule" id="PRU01360"/>
    </source>
</evidence>
<dbReference type="Proteomes" id="UP000746690">
    <property type="component" value="Unassembled WGS sequence"/>
</dbReference>
<evidence type="ECO:0000256" key="4">
    <source>
        <dbReference type="ARBA" id="ARBA00022692"/>
    </source>
</evidence>
<proteinExistence type="inferred from homology"/>
<evidence type="ECO:0000256" key="2">
    <source>
        <dbReference type="ARBA" id="ARBA00022448"/>
    </source>
</evidence>
<dbReference type="InterPro" id="IPR023996">
    <property type="entry name" value="TonB-dep_OMP_SusC/RagA"/>
</dbReference>
<reference evidence="9 10" key="1">
    <citation type="submission" date="2020-04" db="EMBL/GenBank/DDBJ databases">
        <title>A Flavivirga sp. nov.</title>
        <authorList>
            <person name="Sun X."/>
        </authorList>
    </citation>
    <scope>NUCLEOTIDE SEQUENCE [LARGE SCALE GENOMIC DNA]</scope>
    <source>
        <strain evidence="9 10">Y03</strain>
    </source>
</reference>
<organism evidence="9 10">
    <name type="scientific">Flavivirga algicola</name>
    <dbReference type="NCBI Taxonomy" id="2729136"/>
    <lineage>
        <taxon>Bacteria</taxon>
        <taxon>Pseudomonadati</taxon>
        <taxon>Bacteroidota</taxon>
        <taxon>Flavobacteriia</taxon>
        <taxon>Flavobacteriales</taxon>
        <taxon>Flavobacteriaceae</taxon>
        <taxon>Flavivirga</taxon>
    </lineage>
</organism>